<proteinExistence type="predicted"/>
<protein>
    <submittedName>
        <fullName evidence="2">Uncharacterized protein</fullName>
    </submittedName>
</protein>
<sequence length="186" mass="20127">MPGFDVVDGRPSSAGNAWNLADGTGRASGWPPLSADGAGRPTCHRPFGSASWCPSCQSTSPPTQTQKPLPTGQRSARNYLHNLALDLYTHGVPAFRLTLQSDTSVDVAMLLRDVVLPLPMREGAEATTILGHTYTDPCPAPGARRPVVGRNTQAGAIRCRGWRRPGRRLRRSRRTGPDRSPRPRGR</sequence>
<feature type="region of interest" description="Disordered" evidence="1">
    <location>
        <begin position="54"/>
        <end position="73"/>
    </location>
</feature>
<organism evidence="2 3">
    <name type="scientific">Streptomyces palmae</name>
    <dbReference type="NCBI Taxonomy" id="1701085"/>
    <lineage>
        <taxon>Bacteria</taxon>
        <taxon>Bacillati</taxon>
        <taxon>Actinomycetota</taxon>
        <taxon>Actinomycetes</taxon>
        <taxon>Kitasatosporales</taxon>
        <taxon>Streptomycetaceae</taxon>
        <taxon>Streptomyces</taxon>
    </lineage>
</organism>
<dbReference type="OrthoDB" id="52928at2"/>
<comment type="caution">
    <text evidence="2">The sequence shown here is derived from an EMBL/GenBank/DDBJ whole genome shotgun (WGS) entry which is preliminary data.</text>
</comment>
<dbReference type="Proteomes" id="UP000297948">
    <property type="component" value="Unassembled WGS sequence"/>
</dbReference>
<feature type="compositionally biased region" description="Basic residues" evidence="1">
    <location>
        <begin position="160"/>
        <end position="174"/>
    </location>
</feature>
<evidence type="ECO:0000256" key="1">
    <source>
        <dbReference type="SAM" id="MobiDB-lite"/>
    </source>
</evidence>
<evidence type="ECO:0000313" key="2">
    <source>
        <dbReference type="EMBL" id="TGB07815.1"/>
    </source>
</evidence>
<name>A0A4Z0H662_9ACTN</name>
<feature type="compositionally biased region" description="Basic and acidic residues" evidence="1">
    <location>
        <begin position="175"/>
        <end position="186"/>
    </location>
</feature>
<dbReference type="EMBL" id="SRID01000143">
    <property type="protein sequence ID" value="TGB07815.1"/>
    <property type="molecule type" value="Genomic_DNA"/>
</dbReference>
<reference evidence="2 3" key="1">
    <citation type="submission" date="2019-03" db="EMBL/GenBank/DDBJ databases">
        <authorList>
            <person name="Gonzalez-Pimentel J.L."/>
        </authorList>
    </citation>
    <scope>NUCLEOTIDE SEQUENCE [LARGE SCALE GENOMIC DNA]</scope>
    <source>
        <strain evidence="2 3">JCM 31289</strain>
    </source>
</reference>
<keyword evidence="3" id="KW-1185">Reference proteome</keyword>
<feature type="region of interest" description="Disordered" evidence="1">
    <location>
        <begin position="141"/>
        <end position="186"/>
    </location>
</feature>
<gene>
    <name evidence="2" type="ORF">E4099_16585</name>
</gene>
<dbReference type="AlphaFoldDB" id="A0A4Z0H662"/>
<accession>A0A4Z0H662</accession>
<feature type="region of interest" description="Disordered" evidence="1">
    <location>
        <begin position="1"/>
        <end position="20"/>
    </location>
</feature>
<evidence type="ECO:0000313" key="3">
    <source>
        <dbReference type="Proteomes" id="UP000297948"/>
    </source>
</evidence>